<evidence type="ECO:0000313" key="2">
    <source>
        <dbReference type="Proteomes" id="UP000799421"/>
    </source>
</evidence>
<keyword evidence="2" id="KW-1185">Reference proteome</keyword>
<evidence type="ECO:0000313" key="1">
    <source>
        <dbReference type="EMBL" id="KAF2859426.1"/>
    </source>
</evidence>
<dbReference type="Proteomes" id="UP000799421">
    <property type="component" value="Unassembled WGS sequence"/>
</dbReference>
<proteinExistence type="predicted"/>
<accession>A0A6A7BVP8</accession>
<dbReference type="AlphaFoldDB" id="A0A6A7BVP8"/>
<organism evidence="1 2">
    <name type="scientific">Piedraia hortae CBS 480.64</name>
    <dbReference type="NCBI Taxonomy" id="1314780"/>
    <lineage>
        <taxon>Eukaryota</taxon>
        <taxon>Fungi</taxon>
        <taxon>Dikarya</taxon>
        <taxon>Ascomycota</taxon>
        <taxon>Pezizomycotina</taxon>
        <taxon>Dothideomycetes</taxon>
        <taxon>Dothideomycetidae</taxon>
        <taxon>Capnodiales</taxon>
        <taxon>Piedraiaceae</taxon>
        <taxon>Piedraia</taxon>
    </lineage>
</organism>
<dbReference type="EMBL" id="MU005993">
    <property type="protein sequence ID" value="KAF2859426.1"/>
    <property type="molecule type" value="Genomic_DNA"/>
</dbReference>
<protein>
    <submittedName>
        <fullName evidence="1">Uncharacterized protein</fullName>
    </submittedName>
</protein>
<reference evidence="1" key="1">
    <citation type="journal article" date="2020" name="Stud. Mycol.">
        <title>101 Dothideomycetes genomes: a test case for predicting lifestyles and emergence of pathogens.</title>
        <authorList>
            <person name="Haridas S."/>
            <person name="Albert R."/>
            <person name="Binder M."/>
            <person name="Bloem J."/>
            <person name="Labutti K."/>
            <person name="Salamov A."/>
            <person name="Andreopoulos B."/>
            <person name="Baker S."/>
            <person name="Barry K."/>
            <person name="Bills G."/>
            <person name="Bluhm B."/>
            <person name="Cannon C."/>
            <person name="Castanera R."/>
            <person name="Culley D."/>
            <person name="Daum C."/>
            <person name="Ezra D."/>
            <person name="Gonzalez J."/>
            <person name="Henrissat B."/>
            <person name="Kuo A."/>
            <person name="Liang C."/>
            <person name="Lipzen A."/>
            <person name="Lutzoni F."/>
            <person name="Magnuson J."/>
            <person name="Mondo S."/>
            <person name="Nolan M."/>
            <person name="Ohm R."/>
            <person name="Pangilinan J."/>
            <person name="Park H.-J."/>
            <person name="Ramirez L."/>
            <person name="Alfaro M."/>
            <person name="Sun H."/>
            <person name="Tritt A."/>
            <person name="Yoshinaga Y."/>
            <person name="Zwiers L.-H."/>
            <person name="Turgeon B."/>
            <person name="Goodwin S."/>
            <person name="Spatafora J."/>
            <person name="Crous P."/>
            <person name="Grigoriev I."/>
        </authorList>
    </citation>
    <scope>NUCLEOTIDE SEQUENCE</scope>
    <source>
        <strain evidence="1">CBS 480.64</strain>
    </source>
</reference>
<sequence>MGQHVAKVKRIFPFVLDHRNREPMWIFDNVTNHTGLAKDALAVDKMNLGPRRKQPVMSDGWKPVTHAPHPGPVATATVMNILPSDFIAVPNVVQGLIKVLTAWHLYAVSRVTKLFDLSSIKYRCRYKGFPDIARCIVLYRPSYPTRLWQISPLL</sequence>
<gene>
    <name evidence="1" type="ORF">K470DRAFT_265292</name>
</gene>
<dbReference type="OrthoDB" id="5393981at2759"/>
<name>A0A6A7BVP8_9PEZI</name>